<evidence type="ECO:0008006" key="5">
    <source>
        <dbReference type="Google" id="ProtNLM"/>
    </source>
</evidence>
<keyword evidence="2" id="KW-0472">Membrane</keyword>
<dbReference type="Gene3D" id="1.20.58.760">
    <property type="entry name" value="Peptidase M41"/>
    <property type="match status" value="1"/>
</dbReference>
<dbReference type="GO" id="GO:0004222">
    <property type="term" value="F:metalloendopeptidase activity"/>
    <property type="evidence" value="ECO:0007669"/>
    <property type="project" value="InterPro"/>
</dbReference>
<evidence type="ECO:0000256" key="2">
    <source>
        <dbReference type="SAM" id="Phobius"/>
    </source>
</evidence>
<dbReference type="PANTHER" id="PTHR33471">
    <property type="entry name" value="ATP-DEPENDENT ZINC METALLOPROTEASE-RELATED"/>
    <property type="match status" value="1"/>
</dbReference>
<keyword evidence="2" id="KW-1133">Transmembrane helix</keyword>
<evidence type="ECO:0000256" key="3">
    <source>
        <dbReference type="SAM" id="SignalP"/>
    </source>
</evidence>
<evidence type="ECO:0000313" key="4">
    <source>
        <dbReference type="EMBL" id="CAD9583555.1"/>
    </source>
</evidence>
<protein>
    <recommendedName>
        <fullName evidence="5">Peptidase M41 domain-containing protein</fullName>
    </recommendedName>
</protein>
<organism evidence="4">
    <name type="scientific">Skeletonema marinoi</name>
    <dbReference type="NCBI Taxonomy" id="267567"/>
    <lineage>
        <taxon>Eukaryota</taxon>
        <taxon>Sar</taxon>
        <taxon>Stramenopiles</taxon>
        <taxon>Ochrophyta</taxon>
        <taxon>Bacillariophyta</taxon>
        <taxon>Coscinodiscophyceae</taxon>
        <taxon>Thalassiosirophycidae</taxon>
        <taxon>Thalassiosirales</taxon>
        <taxon>Skeletonemataceae</taxon>
        <taxon>Skeletonema</taxon>
        <taxon>Skeletonema marinoi-dohrnii complex</taxon>
    </lineage>
</organism>
<name>A0A7S2KQ58_9STRA</name>
<sequence>MPSSAAILTTLLALSQSTDAFQVHNNHGAVKTMSTRQHKTFLSMTDTQSEVEKLRAAAAKAREEYERLSKEMGKEITSSGDVADARATQVAPKKLSVDQVKSIAADIDFSSGDANSQTTALDKLVQTGDFSLWKSAVRRAGSDMSMLVPFPVSLGNLESRTDGKVTGESLGVGGEGDVKFEDFQDLTVAVVLGSTLLGILSLAVLPPNVGATFTYLFALIPIGFIGIGSTSPGIIAAAIVGARSTKEDDETRRERICRHEAGHFLCGYMCGLPVKEYSISPDTGVACVEFHTSSTSVAGRELGDDEISALSVVAMSGSVAEIMEYGKAKGGENDLLELQNCFAKSKEFIGAAKQQEITRWGALTSYGLIKANLNKYEGLVNAFKANKSLSDCVAIIEGSA</sequence>
<feature type="coiled-coil region" evidence="1">
    <location>
        <begin position="44"/>
        <end position="71"/>
    </location>
</feature>
<feature type="signal peptide" evidence="3">
    <location>
        <begin position="1"/>
        <end position="20"/>
    </location>
</feature>
<keyword evidence="3" id="KW-0732">Signal</keyword>
<feature type="transmembrane region" description="Helical" evidence="2">
    <location>
        <begin position="186"/>
        <end position="205"/>
    </location>
</feature>
<dbReference type="GO" id="GO:0005524">
    <property type="term" value="F:ATP binding"/>
    <property type="evidence" value="ECO:0007669"/>
    <property type="project" value="InterPro"/>
</dbReference>
<dbReference type="InterPro" id="IPR037219">
    <property type="entry name" value="Peptidase_M41-like"/>
</dbReference>
<dbReference type="GO" id="GO:0004176">
    <property type="term" value="F:ATP-dependent peptidase activity"/>
    <property type="evidence" value="ECO:0007669"/>
    <property type="project" value="InterPro"/>
</dbReference>
<dbReference type="SUPFAM" id="SSF140990">
    <property type="entry name" value="FtsH protease domain-like"/>
    <property type="match status" value="1"/>
</dbReference>
<accession>A0A7S2KQ58</accession>
<feature type="transmembrane region" description="Helical" evidence="2">
    <location>
        <begin position="217"/>
        <end position="242"/>
    </location>
</feature>
<keyword evidence="1" id="KW-0175">Coiled coil</keyword>
<gene>
    <name evidence="4" type="ORF">SMAR0320_LOCUS4288</name>
</gene>
<reference evidence="4" key="1">
    <citation type="submission" date="2021-01" db="EMBL/GenBank/DDBJ databases">
        <authorList>
            <person name="Corre E."/>
            <person name="Pelletier E."/>
            <person name="Niang G."/>
            <person name="Scheremetjew M."/>
            <person name="Finn R."/>
            <person name="Kale V."/>
            <person name="Holt S."/>
            <person name="Cochrane G."/>
            <person name="Meng A."/>
            <person name="Brown T."/>
            <person name="Cohen L."/>
        </authorList>
    </citation>
    <scope>NUCLEOTIDE SEQUENCE</scope>
    <source>
        <strain evidence="4">SM1012Den-03</strain>
    </source>
</reference>
<dbReference type="AlphaFoldDB" id="A0A7S2KQ58"/>
<proteinExistence type="predicted"/>
<feature type="chain" id="PRO_5031336855" description="Peptidase M41 domain-containing protein" evidence="3">
    <location>
        <begin position="21"/>
        <end position="400"/>
    </location>
</feature>
<dbReference type="GO" id="GO:0006508">
    <property type="term" value="P:proteolysis"/>
    <property type="evidence" value="ECO:0007669"/>
    <property type="project" value="InterPro"/>
</dbReference>
<evidence type="ECO:0000256" key="1">
    <source>
        <dbReference type="SAM" id="Coils"/>
    </source>
</evidence>
<keyword evidence="2" id="KW-0812">Transmembrane</keyword>
<dbReference type="EMBL" id="HBGZ01006119">
    <property type="protein sequence ID" value="CAD9583555.1"/>
    <property type="molecule type" value="Transcribed_RNA"/>
</dbReference>
<dbReference type="PANTHER" id="PTHR33471:SF7">
    <property type="entry name" value="ATP-DEPENDENT ZINC METALLOPROTEASE-RELATED"/>
    <property type="match status" value="1"/>
</dbReference>